<dbReference type="PANTHER" id="PTHR47506">
    <property type="entry name" value="TRANSCRIPTIONAL REGULATORY PROTEIN"/>
    <property type="match status" value="1"/>
</dbReference>
<keyword evidence="2" id="KW-0805">Transcription regulation</keyword>
<feature type="compositionally biased region" description="Gly residues" evidence="6">
    <location>
        <begin position="208"/>
        <end position="226"/>
    </location>
</feature>
<dbReference type="GO" id="GO:0003677">
    <property type="term" value="F:DNA binding"/>
    <property type="evidence" value="ECO:0007669"/>
    <property type="project" value="UniProtKB-UniRule"/>
</dbReference>
<evidence type="ECO:0000256" key="6">
    <source>
        <dbReference type="SAM" id="MobiDB-lite"/>
    </source>
</evidence>
<dbReference type="InterPro" id="IPR039538">
    <property type="entry name" value="BetI_C"/>
</dbReference>
<name>A0A840PAH4_9ACTN</name>
<dbReference type="PANTHER" id="PTHR47506:SF1">
    <property type="entry name" value="HTH-TYPE TRANSCRIPTIONAL REGULATOR YJDC"/>
    <property type="match status" value="1"/>
</dbReference>
<reference evidence="8 9" key="1">
    <citation type="submission" date="2020-08" db="EMBL/GenBank/DDBJ databases">
        <title>Genomic Encyclopedia of Type Strains, Phase IV (KMG-IV): sequencing the most valuable type-strain genomes for metagenomic binning, comparative biology and taxonomic classification.</title>
        <authorList>
            <person name="Goeker M."/>
        </authorList>
    </citation>
    <scope>NUCLEOTIDE SEQUENCE [LARGE SCALE GENOMIC DNA]</scope>
    <source>
        <strain evidence="8 9">DSM 45615</strain>
    </source>
</reference>
<dbReference type="InterPro" id="IPR001647">
    <property type="entry name" value="HTH_TetR"/>
</dbReference>
<proteinExistence type="predicted"/>
<evidence type="ECO:0000256" key="3">
    <source>
        <dbReference type="ARBA" id="ARBA00023125"/>
    </source>
</evidence>
<keyword evidence="9" id="KW-1185">Reference proteome</keyword>
<evidence type="ECO:0000256" key="4">
    <source>
        <dbReference type="ARBA" id="ARBA00023163"/>
    </source>
</evidence>
<evidence type="ECO:0000313" key="9">
    <source>
        <dbReference type="Proteomes" id="UP000578449"/>
    </source>
</evidence>
<evidence type="ECO:0000256" key="2">
    <source>
        <dbReference type="ARBA" id="ARBA00023015"/>
    </source>
</evidence>
<dbReference type="SUPFAM" id="SSF46689">
    <property type="entry name" value="Homeodomain-like"/>
    <property type="match status" value="1"/>
</dbReference>
<evidence type="ECO:0000256" key="5">
    <source>
        <dbReference type="PROSITE-ProRule" id="PRU00335"/>
    </source>
</evidence>
<dbReference type="SUPFAM" id="SSF48498">
    <property type="entry name" value="Tetracyclin repressor-like, C-terminal domain"/>
    <property type="match status" value="1"/>
</dbReference>
<keyword evidence="1" id="KW-0678">Repressor</keyword>
<dbReference type="Gene3D" id="1.10.357.10">
    <property type="entry name" value="Tetracycline Repressor, domain 2"/>
    <property type="match status" value="1"/>
</dbReference>
<dbReference type="InterPro" id="IPR036271">
    <property type="entry name" value="Tet_transcr_reg_TetR-rel_C_sf"/>
</dbReference>
<feature type="domain" description="HTH tetR-type" evidence="7">
    <location>
        <begin position="13"/>
        <end position="73"/>
    </location>
</feature>
<dbReference type="Pfam" id="PF13977">
    <property type="entry name" value="TetR_C_6"/>
    <property type="match status" value="1"/>
</dbReference>
<comment type="caution">
    <text evidence="8">The sequence shown here is derived from an EMBL/GenBank/DDBJ whole genome shotgun (WGS) entry which is preliminary data.</text>
</comment>
<keyword evidence="4" id="KW-0804">Transcription</keyword>
<keyword evidence="3 5" id="KW-0238">DNA-binding</keyword>
<dbReference type="Pfam" id="PF00440">
    <property type="entry name" value="TetR_N"/>
    <property type="match status" value="1"/>
</dbReference>
<evidence type="ECO:0000256" key="1">
    <source>
        <dbReference type="ARBA" id="ARBA00022491"/>
    </source>
</evidence>
<feature type="DNA-binding region" description="H-T-H motif" evidence="5">
    <location>
        <begin position="36"/>
        <end position="55"/>
    </location>
</feature>
<gene>
    <name evidence="8" type="ORF">HNP84_005753</name>
</gene>
<evidence type="ECO:0000313" key="8">
    <source>
        <dbReference type="EMBL" id="MBB5136009.1"/>
    </source>
</evidence>
<organism evidence="8 9">
    <name type="scientific">Thermocatellispora tengchongensis</name>
    <dbReference type="NCBI Taxonomy" id="1073253"/>
    <lineage>
        <taxon>Bacteria</taxon>
        <taxon>Bacillati</taxon>
        <taxon>Actinomycetota</taxon>
        <taxon>Actinomycetes</taxon>
        <taxon>Streptosporangiales</taxon>
        <taxon>Streptosporangiaceae</taxon>
        <taxon>Thermocatellispora</taxon>
    </lineage>
</organism>
<evidence type="ECO:0000259" key="7">
    <source>
        <dbReference type="PROSITE" id="PS50977"/>
    </source>
</evidence>
<dbReference type="RefSeq" id="WP_185052905.1">
    <property type="nucleotide sequence ID" value="NZ_BAABIX010000084.1"/>
</dbReference>
<feature type="region of interest" description="Disordered" evidence="6">
    <location>
        <begin position="202"/>
        <end position="226"/>
    </location>
</feature>
<dbReference type="PRINTS" id="PR00455">
    <property type="entry name" value="HTHTETR"/>
</dbReference>
<sequence length="226" mass="24123">MAGVKGQVQRRGVERRRAIIEAAIDLFSRRGYRNTGIAAVAEQAGVTAPAVVHHFGSKEKLLEAVLAELDERALRRLTGYQSRDTLASLRAIVRDAEHTVADPATASLYTVLEVENLASDAPLHHTFRRRSRLLRFHLAELLREGVRAGELDAGLDPDMKAREIVAFMEGAQLLWLLDPEEVDLVALSASYVDTLVTSIAAHPPGPGPGSGSGTGGDSGSGSGPTS</sequence>
<accession>A0A840PAH4</accession>
<dbReference type="InterPro" id="IPR009057">
    <property type="entry name" value="Homeodomain-like_sf"/>
</dbReference>
<dbReference type="Proteomes" id="UP000578449">
    <property type="component" value="Unassembled WGS sequence"/>
</dbReference>
<dbReference type="PROSITE" id="PS50977">
    <property type="entry name" value="HTH_TETR_2"/>
    <property type="match status" value="1"/>
</dbReference>
<protein>
    <submittedName>
        <fullName evidence="8">AcrR family transcriptional regulator</fullName>
    </submittedName>
</protein>
<dbReference type="EMBL" id="JACHGN010000012">
    <property type="protein sequence ID" value="MBB5136009.1"/>
    <property type="molecule type" value="Genomic_DNA"/>
</dbReference>
<dbReference type="AlphaFoldDB" id="A0A840PAH4"/>